<protein>
    <submittedName>
        <fullName evidence="1">Uncharacterized protein</fullName>
    </submittedName>
</protein>
<organism evidence="1">
    <name type="scientific">viral metagenome</name>
    <dbReference type="NCBI Taxonomy" id="1070528"/>
    <lineage>
        <taxon>unclassified sequences</taxon>
        <taxon>metagenomes</taxon>
        <taxon>organismal metagenomes</taxon>
    </lineage>
</organism>
<proteinExistence type="predicted"/>
<evidence type="ECO:0000313" key="1">
    <source>
        <dbReference type="EMBL" id="QHU34512.1"/>
    </source>
</evidence>
<name>A0A6C0LZ29_9ZZZZ</name>
<dbReference type="GO" id="GO:0003677">
    <property type="term" value="F:DNA binding"/>
    <property type="evidence" value="ECO:0007669"/>
    <property type="project" value="InterPro"/>
</dbReference>
<dbReference type="AlphaFoldDB" id="A0A6C0LZ29"/>
<dbReference type="EMBL" id="MN740573">
    <property type="protein sequence ID" value="QHU34512.1"/>
    <property type="molecule type" value="Genomic_DNA"/>
</dbReference>
<dbReference type="Pfam" id="PF19060">
    <property type="entry name" value="DVNP"/>
    <property type="match status" value="1"/>
</dbReference>
<dbReference type="InterPro" id="IPR043928">
    <property type="entry name" value="DNVP"/>
</dbReference>
<dbReference type="GO" id="GO:0051276">
    <property type="term" value="P:chromosome organization"/>
    <property type="evidence" value="ECO:0007669"/>
    <property type="project" value="InterPro"/>
</dbReference>
<accession>A0A6C0LZ29</accession>
<sequence length="70" mass="7944">MTINSKGINERLRVWNGSMKRTSGGLEKSDLVKNKRGLIVSKKASDAAKKRYNSKKFAHVKDSFSKNQFK</sequence>
<reference evidence="1" key="1">
    <citation type="journal article" date="2020" name="Nature">
        <title>Giant virus diversity and host interactions through global metagenomics.</title>
        <authorList>
            <person name="Schulz F."/>
            <person name="Roux S."/>
            <person name="Paez-Espino D."/>
            <person name="Jungbluth S."/>
            <person name="Walsh D.A."/>
            <person name="Denef V.J."/>
            <person name="McMahon K.D."/>
            <person name="Konstantinidis K.T."/>
            <person name="Eloe-Fadrosh E.A."/>
            <person name="Kyrpides N.C."/>
            <person name="Woyke T."/>
        </authorList>
    </citation>
    <scope>NUCLEOTIDE SEQUENCE</scope>
    <source>
        <strain evidence="1">GVMAG-S-1016713-169</strain>
    </source>
</reference>